<evidence type="ECO:0000256" key="6">
    <source>
        <dbReference type="ARBA" id="ARBA00023308"/>
    </source>
</evidence>
<dbReference type="RefSeq" id="WP_262583112.1">
    <property type="nucleotide sequence ID" value="NZ_JAOQJL010000036.1"/>
</dbReference>
<keyword evidence="3" id="KW-0547">Nucleotide-binding</keyword>
<dbReference type="InterPro" id="IPR043129">
    <property type="entry name" value="ATPase_NBD"/>
</dbReference>
<evidence type="ECO:0000256" key="1">
    <source>
        <dbReference type="ARBA" id="ARBA00009156"/>
    </source>
</evidence>
<evidence type="ECO:0000313" key="9">
    <source>
        <dbReference type="EMBL" id="MCU6766652.1"/>
    </source>
</evidence>
<keyword evidence="5" id="KW-0067">ATP-binding</keyword>
<dbReference type="EMBL" id="JAOQJL010000036">
    <property type="protein sequence ID" value="MCU6766652.1"/>
    <property type="molecule type" value="Genomic_DNA"/>
</dbReference>
<keyword evidence="4" id="KW-0418">Kinase</keyword>
<keyword evidence="10" id="KW-1185">Reference proteome</keyword>
<sequence length="491" mass="55388">MKYIAFDLGASSGKMMLGSFDGNRLDTEVIHRFPNCQISANGSLYWNFLGIYQNLIEGLKTGFRKADGQIAGLGMDSYCNDFGLIGKSGDIITQMHCYRDARTKRNRDKIYDLISEKELHQLTGNQNALFNTAIQLAAMIQQGDGYLLEGCETLLHLPDLLAYMLTGERKSEYTIASVTQMFDYRTNLWHKEVLKRFMIPERILAPIVEPGSVVGHATREMQSLLGTGGFDVIAVGEHDTASAVAALPALSGNPAYISSGTWSLMGVETCDFFTNETTFKYNIAFEGGVEHRYRMLKNVMGLWIIQECRREYQTMGQEYSFGELAALAAKEAPFKALIDPDWEEFYEPGRMLEKIRKFCSMTGQKEPETPGQFVRAVEESLAFKYRWVMDALEEINGKKIDCIHILGGGGQDRLLDQFTANACRRPVYVGPTEAALAGNFLMQMKAKGEIRDVLQGREIIRKSFDIEEFLPADQAVWEEKYQYFKTLLKSV</sequence>
<evidence type="ECO:0000256" key="4">
    <source>
        <dbReference type="ARBA" id="ARBA00022777"/>
    </source>
</evidence>
<dbReference type="PANTHER" id="PTHR43095">
    <property type="entry name" value="SUGAR KINASE"/>
    <property type="match status" value="1"/>
</dbReference>
<keyword evidence="2" id="KW-0808">Transferase</keyword>
<dbReference type="Pfam" id="PF00370">
    <property type="entry name" value="FGGY_N"/>
    <property type="match status" value="1"/>
</dbReference>
<dbReference type="InterPro" id="IPR018485">
    <property type="entry name" value="FGGY_C"/>
</dbReference>
<keyword evidence="6" id="KW-0684">Rhamnose metabolism</keyword>
<proteinExistence type="inferred from homology"/>
<reference evidence="9 10" key="1">
    <citation type="journal article" date="2021" name="ISME Commun">
        <title>Automated analysis of genomic sequences facilitates high-throughput and comprehensive description of bacteria.</title>
        <authorList>
            <person name="Hitch T.C.A."/>
        </authorList>
    </citation>
    <scope>NUCLEOTIDE SEQUENCE [LARGE SCALE GENOMIC DNA]</scope>
    <source>
        <strain evidence="9 10">Sanger_23</strain>
    </source>
</reference>
<evidence type="ECO:0000259" key="7">
    <source>
        <dbReference type="Pfam" id="PF00370"/>
    </source>
</evidence>
<evidence type="ECO:0000313" key="10">
    <source>
        <dbReference type="Proteomes" id="UP001652409"/>
    </source>
</evidence>
<evidence type="ECO:0000259" key="8">
    <source>
        <dbReference type="Pfam" id="PF02782"/>
    </source>
</evidence>
<dbReference type="Pfam" id="PF02782">
    <property type="entry name" value="FGGY_C"/>
    <property type="match status" value="1"/>
</dbReference>
<name>A0ABT2TYJ5_9FIRM</name>
<dbReference type="Proteomes" id="UP001652409">
    <property type="component" value="Unassembled WGS sequence"/>
</dbReference>
<dbReference type="InterPro" id="IPR013449">
    <property type="entry name" value="Rhamnulokinase"/>
</dbReference>
<comment type="caution">
    <text evidence="9">The sequence shown here is derived from an EMBL/GenBank/DDBJ whole genome shotgun (WGS) entry which is preliminary data.</text>
</comment>
<gene>
    <name evidence="9" type="ORF">OCV61_14790</name>
</gene>
<protein>
    <submittedName>
        <fullName evidence="9">Rhamnulokinase</fullName>
    </submittedName>
</protein>
<organism evidence="9 10">
    <name type="scientific">Blautia ammoniilytica</name>
    <dbReference type="NCBI Taxonomy" id="2981782"/>
    <lineage>
        <taxon>Bacteria</taxon>
        <taxon>Bacillati</taxon>
        <taxon>Bacillota</taxon>
        <taxon>Clostridia</taxon>
        <taxon>Lachnospirales</taxon>
        <taxon>Lachnospiraceae</taxon>
        <taxon>Blautia</taxon>
    </lineage>
</organism>
<dbReference type="CDD" id="cd07771">
    <property type="entry name" value="ASKHA_NBD_FGGY_RhaB-like"/>
    <property type="match status" value="1"/>
</dbReference>
<evidence type="ECO:0000256" key="2">
    <source>
        <dbReference type="ARBA" id="ARBA00022679"/>
    </source>
</evidence>
<dbReference type="PANTHER" id="PTHR43095:SF2">
    <property type="entry name" value="GLUCONOKINASE"/>
    <property type="match status" value="1"/>
</dbReference>
<accession>A0ABT2TYJ5</accession>
<feature type="domain" description="Carbohydrate kinase FGGY C-terminal" evidence="8">
    <location>
        <begin position="255"/>
        <end position="446"/>
    </location>
</feature>
<feature type="domain" description="Carbohydrate kinase FGGY N-terminal" evidence="7">
    <location>
        <begin position="3"/>
        <end position="244"/>
    </location>
</feature>
<dbReference type="InterPro" id="IPR050406">
    <property type="entry name" value="FGGY_Carb_Kinase"/>
</dbReference>
<comment type="similarity">
    <text evidence="1">Belongs to the FGGY kinase family.</text>
</comment>
<dbReference type="InterPro" id="IPR018484">
    <property type="entry name" value="FGGY_N"/>
</dbReference>
<evidence type="ECO:0000256" key="3">
    <source>
        <dbReference type="ARBA" id="ARBA00022741"/>
    </source>
</evidence>
<dbReference type="Gene3D" id="3.30.420.40">
    <property type="match status" value="2"/>
</dbReference>
<evidence type="ECO:0000256" key="5">
    <source>
        <dbReference type="ARBA" id="ARBA00022840"/>
    </source>
</evidence>
<dbReference type="SUPFAM" id="SSF53067">
    <property type="entry name" value="Actin-like ATPase domain"/>
    <property type="match status" value="2"/>
</dbReference>